<proteinExistence type="predicted"/>
<organism evidence="1 2">
    <name type="scientific">Azospirillum brasilense</name>
    <dbReference type="NCBI Taxonomy" id="192"/>
    <lineage>
        <taxon>Bacteria</taxon>
        <taxon>Pseudomonadati</taxon>
        <taxon>Pseudomonadota</taxon>
        <taxon>Alphaproteobacteria</taxon>
        <taxon>Rhodospirillales</taxon>
        <taxon>Azospirillaceae</taxon>
        <taxon>Azospirillum</taxon>
    </lineage>
</organism>
<name>A0A4D8Q2W6_AZOBR</name>
<dbReference type="InterPro" id="IPR043504">
    <property type="entry name" value="Peptidase_S1_PA_chymotrypsin"/>
</dbReference>
<dbReference type="SUPFAM" id="SSF50494">
    <property type="entry name" value="Trypsin-like serine proteases"/>
    <property type="match status" value="1"/>
</dbReference>
<protein>
    <recommendedName>
        <fullName evidence="3">Serine protease</fullName>
    </recommendedName>
</protein>
<dbReference type="AlphaFoldDB" id="A0A4D8Q2W6"/>
<evidence type="ECO:0008006" key="3">
    <source>
        <dbReference type="Google" id="ProtNLM"/>
    </source>
</evidence>
<reference evidence="1 2" key="1">
    <citation type="submission" date="2018-09" db="EMBL/GenBank/DDBJ databases">
        <title>Whole genome based analysis of evolution and adaptive divergence in Indian and Brazilian strains of Azospirillum brasilense.</title>
        <authorList>
            <person name="Singh C."/>
            <person name="Tripathi A.K."/>
        </authorList>
    </citation>
    <scope>NUCLEOTIDE SEQUENCE [LARGE SCALE GENOMIC DNA]</scope>
    <source>
        <strain evidence="1 2">MTCC4036</strain>
        <plasmid evidence="1 2">p1</plasmid>
    </source>
</reference>
<evidence type="ECO:0000313" key="1">
    <source>
        <dbReference type="EMBL" id="QCO04867.1"/>
    </source>
</evidence>
<evidence type="ECO:0000313" key="2">
    <source>
        <dbReference type="Proteomes" id="UP000298596"/>
    </source>
</evidence>
<keyword evidence="1" id="KW-0614">Plasmid</keyword>
<accession>A0A4D8Q2W6</accession>
<dbReference type="Proteomes" id="UP000298596">
    <property type="component" value="Plasmid p1"/>
</dbReference>
<dbReference type="Gene3D" id="2.40.10.10">
    <property type="entry name" value="Trypsin-like serine proteases"/>
    <property type="match status" value="1"/>
</dbReference>
<gene>
    <name evidence="1" type="ORF">D3867_23710</name>
</gene>
<geneLocation type="plasmid" evidence="1">
    <name>p1</name>
</geneLocation>
<dbReference type="InterPro" id="IPR009003">
    <property type="entry name" value="Peptidase_S1_PA"/>
</dbReference>
<dbReference type="Pfam" id="PF13365">
    <property type="entry name" value="Trypsin_2"/>
    <property type="match status" value="1"/>
</dbReference>
<sequence>MPNRINIDFQSFRESEDQTCWELPPWGHPASLWALPLFVSSGDHAFPIGTAFFVGRAIRFVVTAAHNISEALKHEQRLAHLLVQGSLPENLDLKSINLWVLYQRINDAGPSGELAFWPLESVDGAPPTDIVFGHPLFSEAYPTISLPLSFSLPRRGEKVWSIGYRDFQFPEEGIPLVDVRNGAFDWKCKYSHKFTVVEGEVDSVFINGFAKGYVDGPCFSITAEIFHAQSGGPVITRDGVVLGVNSAGASRYFGEPKSLISLLYPLLLVDLRFGANMGILRINGTRSVIDLVAQGQIATDGSEADVAFWQLPDGKMAVCPRVPDNGDHIYDSIAMFQQGLPATKASPGTFLVLRKIEAPE</sequence>
<dbReference type="EMBL" id="CP032331">
    <property type="protein sequence ID" value="QCO04867.1"/>
    <property type="molecule type" value="Genomic_DNA"/>
</dbReference>